<evidence type="ECO:0000313" key="2">
    <source>
        <dbReference type="Proteomes" id="UP000076407"/>
    </source>
</evidence>
<sequence length="217" mass="23235">MTRDAWLGLIQAERPVDQLVLLGVLYHAAPLQPQVAHDAQNVHLAGLAHCRTTLALTASPNGSIRCQQRRTVHLDGGLPTAFRAAAGHRWQRSPLPASPACACDCFSCCCLRWCAITDSRSCRSPFSIAIRQPVRPIPAEQCTIGSTVGVQEELSAASCAAPITSSRPGVPGWLPFSELLLSGRGVSTTFEPSTSRLRSSSTLMSFGERWSGQSGNQ</sequence>
<name>A0A182XQQ3_ANOQN</name>
<dbReference type="Proteomes" id="UP000076407">
    <property type="component" value="Unassembled WGS sequence"/>
</dbReference>
<dbReference type="VEuPathDB" id="VectorBase:AQUA014190"/>
<accession>A0A182XQQ3</accession>
<organism evidence="1 2">
    <name type="scientific">Anopheles quadriannulatus</name>
    <name type="common">Mosquito</name>
    <dbReference type="NCBI Taxonomy" id="34691"/>
    <lineage>
        <taxon>Eukaryota</taxon>
        <taxon>Metazoa</taxon>
        <taxon>Ecdysozoa</taxon>
        <taxon>Arthropoda</taxon>
        <taxon>Hexapoda</taxon>
        <taxon>Insecta</taxon>
        <taxon>Pterygota</taxon>
        <taxon>Neoptera</taxon>
        <taxon>Endopterygota</taxon>
        <taxon>Diptera</taxon>
        <taxon>Nematocera</taxon>
        <taxon>Culicoidea</taxon>
        <taxon>Culicidae</taxon>
        <taxon>Anophelinae</taxon>
        <taxon>Anopheles</taxon>
    </lineage>
</organism>
<protein>
    <submittedName>
        <fullName evidence="1">Uncharacterized protein</fullName>
    </submittedName>
</protein>
<keyword evidence="2" id="KW-1185">Reference proteome</keyword>
<dbReference type="AlphaFoldDB" id="A0A182XQQ3"/>
<dbReference type="EnsemblMetazoa" id="AQUA014190-RA">
    <property type="protein sequence ID" value="AQUA014190-PA"/>
    <property type="gene ID" value="AQUA014190"/>
</dbReference>
<reference evidence="1" key="1">
    <citation type="submission" date="2020-05" db="UniProtKB">
        <authorList>
            <consortium name="EnsemblMetazoa"/>
        </authorList>
    </citation>
    <scope>IDENTIFICATION</scope>
    <source>
        <strain evidence="1">SANGQUA</strain>
    </source>
</reference>
<evidence type="ECO:0000313" key="1">
    <source>
        <dbReference type="EnsemblMetazoa" id="AQUA014190-PA"/>
    </source>
</evidence>
<proteinExistence type="predicted"/>